<dbReference type="NCBIfam" id="TIGR02031">
    <property type="entry name" value="BchD-ChlD"/>
    <property type="match status" value="1"/>
</dbReference>
<accession>A0A1R3G8L9</accession>
<evidence type="ECO:0000256" key="14">
    <source>
        <dbReference type="ARBA" id="ARBA00022946"/>
    </source>
</evidence>
<dbReference type="CDD" id="cd15532">
    <property type="entry name" value="PHD2_CHD_II"/>
    <property type="match status" value="1"/>
</dbReference>
<dbReference type="InterPro" id="IPR056618">
    <property type="entry name" value="Chromo_PTM"/>
</dbReference>
<evidence type="ECO:0000259" key="21">
    <source>
        <dbReference type="PROSITE" id="PS50016"/>
    </source>
</evidence>
<feature type="compositionally biased region" description="Basic residues" evidence="20">
    <location>
        <begin position="1457"/>
        <end position="1467"/>
    </location>
</feature>
<feature type="compositionally biased region" description="Polar residues" evidence="20">
    <location>
        <begin position="1151"/>
        <end position="1160"/>
    </location>
</feature>
<evidence type="ECO:0000256" key="17">
    <source>
        <dbReference type="ARBA" id="ARBA00048693"/>
    </source>
</evidence>
<dbReference type="STRING" id="93759.A0A1R3G8L9"/>
<keyword evidence="13 19" id="KW-0067">ATP-binding</keyword>
<dbReference type="Pfam" id="PF21743">
    <property type="entry name" value="PTM_DIR17_Tudor"/>
    <property type="match status" value="1"/>
</dbReference>
<dbReference type="GO" id="GO:0016851">
    <property type="term" value="F:magnesium chelatase activity"/>
    <property type="evidence" value="ECO:0007669"/>
    <property type="project" value="UniProtKB-UniRule"/>
</dbReference>
<keyword evidence="7 19" id="KW-0436">Ligase</keyword>
<dbReference type="PROSITE" id="PS50827">
    <property type="entry name" value="DDT"/>
    <property type="match status" value="1"/>
</dbReference>
<dbReference type="EC" id="6.6.1.1" evidence="19"/>
<evidence type="ECO:0000313" key="24">
    <source>
        <dbReference type="EMBL" id="OMO54434.1"/>
    </source>
</evidence>
<evidence type="ECO:0000256" key="16">
    <source>
        <dbReference type="ARBA" id="ARBA00023242"/>
    </source>
</evidence>
<dbReference type="CDD" id="cd01451">
    <property type="entry name" value="vWA_Magnesium_chelatase"/>
    <property type="match status" value="1"/>
</dbReference>
<dbReference type="Gene3D" id="1.10.8.80">
    <property type="entry name" value="Magnesium chelatase subunit I, C-Terminal domain"/>
    <property type="match status" value="1"/>
</dbReference>
<dbReference type="InterPro" id="IPR000523">
    <property type="entry name" value="Mg_chelatse_chII-like_cat_dom"/>
</dbReference>
<evidence type="ECO:0000259" key="22">
    <source>
        <dbReference type="PROSITE" id="PS50234"/>
    </source>
</evidence>
<feature type="region of interest" description="Disordered" evidence="20">
    <location>
        <begin position="2239"/>
        <end position="2284"/>
    </location>
</feature>
<evidence type="ECO:0000256" key="11">
    <source>
        <dbReference type="ARBA" id="ARBA00022771"/>
    </source>
</evidence>
<name>A0A1R3G8L9_9ROSI</name>
<dbReference type="PROSITE" id="PS01359">
    <property type="entry name" value="ZF_PHD_1"/>
    <property type="match status" value="1"/>
</dbReference>
<protein>
    <recommendedName>
        <fullName evidence="19">Mg-protoporphyrin IX chelatase</fullName>
        <ecNumber evidence="19">6.6.1.1</ecNumber>
    </recommendedName>
</protein>
<dbReference type="CDD" id="cd15489">
    <property type="entry name" value="PHD_SF"/>
    <property type="match status" value="2"/>
</dbReference>
<evidence type="ECO:0000256" key="20">
    <source>
        <dbReference type="SAM" id="MobiDB-lite"/>
    </source>
</evidence>
<feature type="compositionally biased region" description="Acidic residues" evidence="20">
    <location>
        <begin position="2261"/>
        <end position="2284"/>
    </location>
</feature>
<dbReference type="PROSITE" id="PS50234">
    <property type="entry name" value="VWFA"/>
    <property type="match status" value="1"/>
</dbReference>
<evidence type="ECO:0000313" key="25">
    <source>
        <dbReference type="Proteomes" id="UP000187203"/>
    </source>
</evidence>
<organism evidence="24 25">
    <name type="scientific">Corchorus olitorius</name>
    <dbReference type="NCBI Taxonomy" id="93759"/>
    <lineage>
        <taxon>Eukaryota</taxon>
        <taxon>Viridiplantae</taxon>
        <taxon>Streptophyta</taxon>
        <taxon>Embryophyta</taxon>
        <taxon>Tracheophyta</taxon>
        <taxon>Spermatophyta</taxon>
        <taxon>Magnoliopsida</taxon>
        <taxon>eudicotyledons</taxon>
        <taxon>Gunneridae</taxon>
        <taxon>Pentapetalae</taxon>
        <taxon>rosids</taxon>
        <taxon>malvids</taxon>
        <taxon>Malvales</taxon>
        <taxon>Malvaceae</taxon>
        <taxon>Grewioideae</taxon>
        <taxon>Apeibeae</taxon>
        <taxon>Corchorus</taxon>
    </lineage>
</organism>
<dbReference type="InterPro" id="IPR028942">
    <property type="entry name" value="WHIM1_dom"/>
</dbReference>
<feature type="compositionally biased region" description="Basic and acidic residues" evidence="20">
    <location>
        <begin position="1437"/>
        <end position="1450"/>
    </location>
</feature>
<dbReference type="InterPro" id="IPR019786">
    <property type="entry name" value="Zinc_finger_PHD-type_CS"/>
</dbReference>
<dbReference type="InterPro" id="IPR011776">
    <property type="entry name" value="Mg_chelatase_ATPase-dsu"/>
</dbReference>
<dbReference type="Pfam" id="PF02791">
    <property type="entry name" value="DDT"/>
    <property type="match status" value="1"/>
</dbReference>
<feature type="compositionally biased region" description="Low complexity" evidence="20">
    <location>
        <begin position="2239"/>
        <end position="2248"/>
    </location>
</feature>
<feature type="domain" description="PHD-type" evidence="21">
    <location>
        <begin position="635"/>
        <end position="682"/>
    </location>
</feature>
<dbReference type="SUPFAM" id="SSF52540">
    <property type="entry name" value="P-loop containing nucleoside triphosphate hydrolases"/>
    <property type="match status" value="1"/>
</dbReference>
<dbReference type="Pfam" id="PF13519">
    <property type="entry name" value="VWA_2"/>
    <property type="match status" value="1"/>
</dbReference>
<evidence type="ECO:0000256" key="12">
    <source>
        <dbReference type="ARBA" id="ARBA00022833"/>
    </source>
</evidence>
<comment type="catalytic activity">
    <reaction evidence="17 19">
        <text>protoporphyrin IX + Mg(2+) + ATP + H2O = Mg-protoporphyrin IX + ADP + phosphate + 3 H(+)</text>
        <dbReference type="Rhea" id="RHEA:13961"/>
        <dbReference type="ChEBI" id="CHEBI:15377"/>
        <dbReference type="ChEBI" id="CHEBI:15378"/>
        <dbReference type="ChEBI" id="CHEBI:18420"/>
        <dbReference type="ChEBI" id="CHEBI:30616"/>
        <dbReference type="ChEBI" id="CHEBI:43474"/>
        <dbReference type="ChEBI" id="CHEBI:57306"/>
        <dbReference type="ChEBI" id="CHEBI:60492"/>
        <dbReference type="ChEBI" id="CHEBI:456216"/>
        <dbReference type="EC" id="6.6.1.1"/>
    </reaction>
</comment>
<evidence type="ECO:0000256" key="8">
    <source>
        <dbReference type="ARBA" id="ARBA00022640"/>
    </source>
</evidence>
<sequence>MEFVGKSVKKKSKGFGVFSGTVNSFDSSSGFFEIVYEDGDSEELNFHEVASLIMADDPNPNYDTRTEPGVEVVREKPRVGRPRKRRRVDRKVRAGNLEKETLESNRNGDLNRNVDLNEGFVGNLEENGGFNGNLNETLDEKGVGSRRDLNLNLDSGNVEMKNGIDLNSSGFDLNLNDTYYNNNYLDDAGNCCGGGENLKKRGCIDLNLDANCDLEDNINVNCETQRRECGFDLNLGIDEEIGKDSIDGNCGVQVQVRESTTPAEIAQVTPKMERSHLEENVFKKDLREDRSDLGSLGGNLEKGGGLHLDVVKADDSRGGGLEGVPEPGTAVIDGCQADNGSSYKQASGRRKRRKVSNDLDSTTERVLRRSARRGSATNHVPSSPLKTTCAVGDLSASPSVSAVTEEKPVRSGRKVSEEPIVLPPKLKLPPSSKNLNLDGISVLDIFSIYALLRSFSTLLFLSPFELEDFVAAMKCQSPSSLFDCIHLSILQTLKKHLEYLSNEGSESASECLRSLNWSFLDSITWPIFMVEYLLFSGSGLKCGFDLSRLKLFRTDYYKQPVTVKVEILQCLCDDMIEVEAIRSELNRRSLASESDMDFDRNMNIEVCKKRKAAMDMSGGSGLCEEMVDDTNDWNSDDCCLCKMDGNLICCDGCPAAYHSKCVGVVNALLPEGDWYCPECAIDKHKPWMKPPKSPRGAELLGIDPHGRLYYNSSGYLLVLDSCDAEYSMSYYHRDDLNVVIDVLKSSNVMYGDIIKAIYKQWDLAVSSNGASSNLDSLNSVCSEVLVKEQIPTVKSTLPAVASAETCAMKNETGDDGKPEEKGVAENSGLFDVEVTESANLMDSVAGIEIPYISSEGSAETMQMSSVIHNFQKQGSVELSNQSEIPGKSSNVEDHSLVSSSLGTKQESNIKLAPQHTPCLVNTKRGDSGQRQPGTGYMNYYSFAQNAAGVVEELLRKPSEKTNEDSLQSIEEIIAMQMKVILRKCSKFCWTDIHNQYAHARKEDCGWCFSCRYPTDDTGCLFKITSCGAQEVPKEMVDLESKWNKNGHVVDLICHIFSIESRLHGLLLGPWLNPQYIKIWHKSILKASDITSVKHLLLMLEANLHHLALSADWVKHIDSAVTMGSACHVMTASNRASARHGVARKRGRYNDGESNPTSNSAAGPSICWWRGGRVSRQLFNWKVLPRSLASKAARQGGGKKIPGILYPESSDFAKRSKSVAWRAAVDSSTSVEQLAFQVRELDSNIRWDDIENTHALPTLDKDFKKSVRLFKKCVVRRKSIERDGVKYLLDFGKRRSIPEVVMKYGTVVEESSSERKKYWLNESYVPLHLLKSFEEKRIDRKSSKMVSGKSPEISGVAKKLSKERGFSYLFSKAERSEYYQCGHCNKDVLIREAVCCQYCKGFFHKRHVRKSAGAIISECTYTCHRCQAGKFNVNAKRGGSDPKRGKRETKGAKTNTKSAKRLPQKVKKASTNCKSVQSKDNKRSLSVRMSLRPRKDKKVPAGVPLRRSPRKLKYISVQKKKPGVSKKGKQKSKKKAPKKTKKSTSWKKKRTSAYHSYWLNGLRLSHKPDDERVMQFQRKKFFAPSEHTAISFNQPKCLLCCEAGYASNSNYLACEICEEWFHGDAYGLNSENKSKIFGFRCHVCRKRAPPICPSMVAKGIDQSQLAEMQNGIRTEFSEELHGALVSQCHVNSKTESPSSDTRQGSLAADECMQKEEKLDSNCDGSQSSALEHKLESNGTVLDEKQSIDAQKISDNELKPYTLTSDEKVMLEESRTNSGNDVTATAADEAETGISIEVMLNKMNFFPQALVGRRHHPAAVKIFYHETAADFLCYLEVAYRSTIQENTFFLKFKLQSSSSLILKPYPFLFFPSSSRLNPKKPFQSQKTTRFRTIVASSNATVDSSNGALLASEDPSSNYGRQFFPLAAVVGQDAIKTALLLGAIDREVGGIAISGRRGTAKTVMARGLHAILPPIDVVVGSIANADPSCPEEWEDGLAQRVEYDSEGKVKSQVVRSPFVQIPLGVTEDRLIGSVDVEESVKTGTTVFQPGLLAEAHRGVLYVDEINLLDEGISNLLLNVLTEGVNIVEREGISFKHPCKPLLIATYNPEEGAVREHLLDRIAINLSADLPISFEDRVAAVGIATQFQEASKEVFKMVEEETELAKTQIILAREYLKDVTISREQLKYLVMEALRGGCQGHRAELYAARVAKCLAALEGREKVGVDDLKKAVELVILPRSIINENPPDQQNQQPPPPPPPPQNEDSGEEQNEEEDQEDESDQENEQQEQIPEEFIFDAEGGLVDEKLLFFAQQAQRRRGKAGRAKNVIFSEDRGRYIKPMLPKGPVKRLAVDATLRAAAPYQKLRREKDIQKTRKVFVEKTDMRAKRMARKAGALVIFVVDASGSMALNRMQNAKGAALKLLAESYTSRDQVSIIPFRGDAAEVLLPPSRSIAMARKRLERLPCGGGSPLAHGLSMAVRVGLNAEKSGDVGRVMIVAITDGRANISLKRSTDPEAAAADNTAPRPSAQELKDEILEVAGKIYKAGMSLLVIDTENKFVSTGFAKEIARVAQGKYYYLPNASDSVISAATKEALSALKSS</sequence>
<dbReference type="Pfam" id="PF24294">
    <property type="entry name" value="Chromo_PTM"/>
    <property type="match status" value="1"/>
</dbReference>
<dbReference type="PANTHER" id="PTHR43473:SF2">
    <property type="entry name" value="MAGNESIUM-CHELATASE SUBUNIT CHLD, CHLOROPLASTIC"/>
    <property type="match status" value="1"/>
</dbReference>
<comment type="caution">
    <text evidence="24">The sequence shown here is derived from an EMBL/GenBank/DDBJ whole genome shotgun (WGS) entry which is preliminary data.</text>
</comment>
<dbReference type="GO" id="GO:0005634">
    <property type="term" value="C:nucleus"/>
    <property type="evidence" value="ECO:0007669"/>
    <property type="project" value="UniProtKB-SubCell"/>
</dbReference>
<evidence type="ECO:0000256" key="9">
    <source>
        <dbReference type="ARBA" id="ARBA00022723"/>
    </source>
</evidence>
<feature type="region of interest" description="Disordered" evidence="20">
    <location>
        <begin position="1433"/>
        <end position="1547"/>
    </location>
</feature>
<keyword evidence="9" id="KW-0479">Metal-binding</keyword>
<gene>
    <name evidence="24" type="ORF">COLO4_36486</name>
</gene>
<keyword evidence="10 19" id="KW-0547">Nucleotide-binding</keyword>
<proteinExistence type="inferred from homology"/>
<reference evidence="25" key="1">
    <citation type="submission" date="2013-09" db="EMBL/GenBank/DDBJ databases">
        <title>Corchorus olitorius genome sequencing.</title>
        <authorList>
            <person name="Alam M."/>
            <person name="Haque M.S."/>
            <person name="Islam M.S."/>
            <person name="Emdad E.M."/>
            <person name="Islam M.M."/>
            <person name="Ahmed B."/>
            <person name="Halim A."/>
            <person name="Hossen Q.M.M."/>
            <person name="Hossain M.Z."/>
            <person name="Ahmed R."/>
            <person name="Khan M.M."/>
            <person name="Islam R."/>
            <person name="Rashid M.M."/>
            <person name="Khan S.A."/>
            <person name="Rahman M.S."/>
            <person name="Alam M."/>
            <person name="Yahiya A.S."/>
            <person name="Khan M.S."/>
            <person name="Azam M.S."/>
            <person name="Haque T."/>
            <person name="Lashkar M.Z.H."/>
            <person name="Akhand A.I."/>
            <person name="Morshed G."/>
            <person name="Roy S."/>
            <person name="Uddin K.S."/>
            <person name="Rabeya T."/>
            <person name="Hossain A.S."/>
            <person name="Chowdhury A."/>
            <person name="Snigdha A.R."/>
            <person name="Mortoza M.S."/>
            <person name="Matin S.A."/>
            <person name="Hoque S.M.E."/>
            <person name="Islam M.K."/>
            <person name="Roy D.K."/>
            <person name="Haider R."/>
            <person name="Moosa M.M."/>
            <person name="Elias S.M."/>
            <person name="Hasan A.M."/>
            <person name="Jahan S."/>
            <person name="Shafiuddin M."/>
            <person name="Mahmood N."/>
            <person name="Shommy N.S."/>
        </authorList>
    </citation>
    <scope>NUCLEOTIDE SEQUENCE [LARGE SCALE GENOMIC DNA]</scope>
    <source>
        <strain evidence="25">cv. O-4</strain>
    </source>
</reference>
<comment type="activity regulation">
    <text evidence="19">Redox regulation; active in reducing conditions, inactive in oxidizing conditions.</text>
</comment>
<keyword evidence="16" id="KW-0539">Nucleus</keyword>
<dbReference type="InterPro" id="IPR041628">
    <property type="entry name" value="ChlI/MoxR_AAA_lid"/>
</dbReference>
<dbReference type="Pfam" id="PF17863">
    <property type="entry name" value="AAA_lid_2"/>
    <property type="match status" value="1"/>
</dbReference>
<dbReference type="InterPro" id="IPR013083">
    <property type="entry name" value="Znf_RING/FYVE/PHD"/>
</dbReference>
<dbReference type="InterPro" id="IPR041702">
    <property type="entry name" value="BchD/ChlD_VWA"/>
</dbReference>
<dbReference type="SMART" id="SM00249">
    <property type="entry name" value="PHD"/>
    <property type="match status" value="2"/>
</dbReference>
<dbReference type="Gene3D" id="3.40.50.300">
    <property type="entry name" value="P-loop containing nucleotide triphosphate hydrolases"/>
    <property type="match status" value="1"/>
</dbReference>
<keyword evidence="8 19" id="KW-0934">Plastid</keyword>
<keyword evidence="12" id="KW-0862">Zinc</keyword>
<evidence type="ECO:0000256" key="3">
    <source>
        <dbReference type="ARBA" id="ARBA00005173"/>
    </source>
</evidence>
<feature type="region of interest" description="Disordered" evidence="20">
    <location>
        <begin position="1139"/>
        <end position="1160"/>
    </location>
</feature>
<feature type="region of interest" description="Disordered" evidence="20">
    <location>
        <begin position="316"/>
        <end position="364"/>
    </location>
</feature>
<comment type="similarity">
    <text evidence="4 19">Belongs to the Mg-chelatase subunits D/I family.</text>
</comment>
<dbReference type="PROSITE" id="PS50016">
    <property type="entry name" value="ZF_PHD_2"/>
    <property type="match status" value="1"/>
</dbReference>
<dbReference type="SUPFAM" id="SSF53300">
    <property type="entry name" value="vWA-like"/>
    <property type="match status" value="1"/>
</dbReference>
<dbReference type="GO" id="GO:0008270">
    <property type="term" value="F:zinc ion binding"/>
    <property type="evidence" value="ECO:0007669"/>
    <property type="project" value="UniProtKB-KW"/>
</dbReference>
<evidence type="ECO:0000256" key="2">
    <source>
        <dbReference type="ARBA" id="ARBA00004229"/>
    </source>
</evidence>
<evidence type="ECO:0000256" key="7">
    <source>
        <dbReference type="ARBA" id="ARBA00022598"/>
    </source>
</evidence>
<comment type="subcellular location">
    <subcellularLocation>
        <location evidence="1">Nucleus</location>
    </subcellularLocation>
    <subcellularLocation>
        <location evidence="2 19">Plastid</location>
        <location evidence="2 19">Chloroplast</location>
    </subcellularLocation>
</comment>
<evidence type="ECO:0000259" key="23">
    <source>
        <dbReference type="PROSITE" id="PS50827"/>
    </source>
</evidence>
<evidence type="ECO:0000256" key="1">
    <source>
        <dbReference type="ARBA" id="ARBA00004123"/>
    </source>
</evidence>
<dbReference type="InterPro" id="IPR019787">
    <property type="entry name" value="Znf_PHD-finger"/>
</dbReference>
<dbReference type="Proteomes" id="UP000187203">
    <property type="component" value="Unassembled WGS sequence"/>
</dbReference>
<feature type="compositionally biased region" description="Basic residues" evidence="20">
    <location>
        <begin position="1506"/>
        <end position="1547"/>
    </location>
</feature>
<evidence type="ECO:0000256" key="5">
    <source>
        <dbReference type="ARBA" id="ARBA00022528"/>
    </source>
</evidence>
<keyword evidence="6 19" id="KW-0602">Photosynthesis</keyword>
<dbReference type="GO" id="GO:0005524">
    <property type="term" value="F:ATP binding"/>
    <property type="evidence" value="ECO:0007669"/>
    <property type="project" value="UniProtKB-UniRule"/>
</dbReference>
<dbReference type="InterPro" id="IPR018501">
    <property type="entry name" value="DDT_dom"/>
</dbReference>
<dbReference type="InterPro" id="IPR003593">
    <property type="entry name" value="AAA+_ATPase"/>
</dbReference>
<dbReference type="SUPFAM" id="SSF57903">
    <property type="entry name" value="FYVE/PHD zinc finger"/>
    <property type="match status" value="2"/>
</dbReference>
<dbReference type="GO" id="GO:0015995">
    <property type="term" value="P:chlorophyll biosynthetic process"/>
    <property type="evidence" value="ECO:0007669"/>
    <property type="project" value="UniProtKB-UniPathway"/>
</dbReference>
<dbReference type="Gene3D" id="3.30.40.10">
    <property type="entry name" value="Zinc/RING finger domain, C3HC4 (zinc finger)"/>
    <property type="match status" value="2"/>
</dbReference>
<keyword evidence="14" id="KW-0809">Transit peptide</keyword>
<dbReference type="GO" id="GO:0015979">
    <property type="term" value="P:photosynthesis"/>
    <property type="evidence" value="ECO:0007669"/>
    <property type="project" value="UniProtKB-UniRule"/>
</dbReference>
<evidence type="ECO:0000256" key="15">
    <source>
        <dbReference type="ARBA" id="ARBA00023171"/>
    </source>
</evidence>
<dbReference type="InterPro" id="IPR011011">
    <property type="entry name" value="Znf_FYVE_PHD"/>
</dbReference>
<feature type="domain" description="DDT" evidence="23">
    <location>
        <begin position="439"/>
        <end position="499"/>
    </location>
</feature>
<comment type="function">
    <text evidence="19">Involved in chlorophyll biosynthesis. Catalyzes the insertion of magnesium ion into protoporphyrin IX to yield Mg-protoporphyrin IX.</text>
</comment>
<evidence type="ECO:0000256" key="18">
    <source>
        <dbReference type="PROSITE-ProRule" id="PRU00146"/>
    </source>
</evidence>
<evidence type="ECO:0000256" key="13">
    <source>
        <dbReference type="ARBA" id="ARBA00022840"/>
    </source>
</evidence>
<dbReference type="SMART" id="SM00327">
    <property type="entry name" value="VWA"/>
    <property type="match status" value="1"/>
</dbReference>
<keyword evidence="15 19" id="KW-0149">Chlorophyll biosynthesis</keyword>
<dbReference type="PANTHER" id="PTHR43473">
    <property type="entry name" value="MAGNESIUM-CHELATASE SUBUNIT CHLD, CHLOROPLASTIC"/>
    <property type="match status" value="1"/>
</dbReference>
<dbReference type="Gene3D" id="3.40.50.410">
    <property type="entry name" value="von Willebrand factor, type A domain"/>
    <property type="match status" value="1"/>
</dbReference>
<dbReference type="InterPro" id="IPR002035">
    <property type="entry name" value="VWF_A"/>
</dbReference>
<dbReference type="InterPro" id="IPR001965">
    <property type="entry name" value="Znf_PHD"/>
</dbReference>
<keyword evidence="11 18" id="KW-0863">Zinc-finger</keyword>
<dbReference type="UniPathway" id="UPA00668"/>
<evidence type="ECO:0000256" key="6">
    <source>
        <dbReference type="ARBA" id="ARBA00022531"/>
    </source>
</evidence>
<dbReference type="OrthoDB" id="784962at2759"/>
<dbReference type="Pfam" id="PF15612">
    <property type="entry name" value="WHIM1"/>
    <property type="match status" value="1"/>
</dbReference>
<feature type="compositionally biased region" description="Pro residues" evidence="20">
    <location>
        <begin position="2249"/>
        <end position="2258"/>
    </location>
</feature>
<dbReference type="InterPro" id="IPR047365">
    <property type="entry name" value="Tudor_AtPTM-like"/>
</dbReference>
<dbReference type="InterPro" id="IPR027417">
    <property type="entry name" value="P-loop_NTPase"/>
</dbReference>
<dbReference type="SMART" id="SM00382">
    <property type="entry name" value="AAA"/>
    <property type="match status" value="1"/>
</dbReference>
<dbReference type="Pfam" id="PF01078">
    <property type="entry name" value="Mg_chelatase"/>
    <property type="match status" value="1"/>
</dbReference>
<dbReference type="Pfam" id="PF00628">
    <property type="entry name" value="PHD"/>
    <property type="match status" value="1"/>
</dbReference>
<evidence type="ECO:0000256" key="4">
    <source>
        <dbReference type="ARBA" id="ARBA00005799"/>
    </source>
</evidence>
<keyword evidence="25" id="KW-1185">Reference proteome</keyword>
<dbReference type="GO" id="GO:0000785">
    <property type="term" value="C:chromatin"/>
    <property type="evidence" value="ECO:0007669"/>
    <property type="project" value="UniProtKB-ARBA"/>
</dbReference>
<dbReference type="SMART" id="SM00571">
    <property type="entry name" value="DDT"/>
    <property type="match status" value="1"/>
</dbReference>
<dbReference type="FunFam" id="3.40.50.410:FF:000079">
    <property type="entry name" value="Mg-protoporphyrin IX chelatase"/>
    <property type="match status" value="1"/>
</dbReference>
<dbReference type="EMBL" id="AWUE01023257">
    <property type="protein sequence ID" value="OMO54434.1"/>
    <property type="molecule type" value="Genomic_DNA"/>
</dbReference>
<keyword evidence="5 19" id="KW-0150">Chloroplast</keyword>
<dbReference type="CDD" id="cd00009">
    <property type="entry name" value="AAA"/>
    <property type="match status" value="1"/>
</dbReference>
<evidence type="ECO:0000256" key="19">
    <source>
        <dbReference type="RuleBase" id="RU362087"/>
    </source>
</evidence>
<dbReference type="InterPro" id="IPR036465">
    <property type="entry name" value="vWFA_dom_sf"/>
</dbReference>
<comment type="subunit">
    <text evidence="19">The magnesium chelatase complex is a heterotrimer consisting of subunits CHLI, CHLD, AND CHLH.</text>
</comment>
<comment type="pathway">
    <text evidence="3 19">Porphyrin-containing compound metabolism; chlorophyll biosynthesis.</text>
</comment>
<evidence type="ECO:0000256" key="10">
    <source>
        <dbReference type="ARBA" id="ARBA00022741"/>
    </source>
</evidence>
<feature type="domain" description="VWFA" evidence="22">
    <location>
        <begin position="2391"/>
        <end position="2589"/>
    </location>
</feature>
<dbReference type="GO" id="GO:0009507">
    <property type="term" value="C:chloroplast"/>
    <property type="evidence" value="ECO:0007669"/>
    <property type="project" value="UniProtKB-SubCell"/>
</dbReference>